<feature type="region of interest" description="Disordered" evidence="1">
    <location>
        <begin position="178"/>
        <end position="216"/>
    </location>
</feature>
<sequence length="496" mass="51722">MNKPLRRVGLTMMVMVLLLLANLTYVQVINADTYANNPSNRRSVMEEYGRQRGQIVSATGTILANSVETKDAQHYQRVYKNGPEYAPVTGYYSSIFGATGIERAEDDVLNGSSSKLFVRRLSDLITGRDPRGGNVQLTVDPKAQDAAYAGMTAKNFSGAVVAIKPSTGEILAMVSTPSFDPNPLASHDNGTQRDTITKLDDDPNKPALNRATQETLPPGSTFKLVVASAALSDGVDDANTKNLPADPTITLPGTTTTLSNFANETCPESTNGQVSVTIAIEYSCNTAFSTLAGKVGKDNLIAQASKFGIGQTDLTVPLSVAPSTVGSIPDDAALFQSGIGQRDVKLTPLQDAMVAATIANGGVRMQPQLVKNILAPDMSPISTFSPQEAPGGPAISKDVADQIKAMMKLSEQHTGGTGKQANISIASKTGTAEHGTDPKNTPPHAWYVAFAPADNPQIAVCVVVENGGDRGLAATGSSVAAGVGRATINAYLAGGG</sequence>
<keyword evidence="4" id="KW-0808">Transferase</keyword>
<dbReference type="RefSeq" id="WP_116174459.1">
    <property type="nucleotide sequence ID" value="NZ_CP144375.1"/>
</dbReference>
<protein>
    <submittedName>
        <fullName evidence="4">Peptidoglycan glycosyltransferase</fullName>
    </submittedName>
</protein>
<dbReference type="OrthoDB" id="9766847at2"/>
<feature type="compositionally biased region" description="Basic and acidic residues" evidence="1">
    <location>
        <begin position="195"/>
        <end position="204"/>
    </location>
</feature>
<name>A0A3E0HVB2_9PSEU</name>
<dbReference type="AlphaFoldDB" id="A0A3E0HVB2"/>
<accession>A0A3E0HVB2</accession>
<comment type="caution">
    <text evidence="4">The sequence shown here is derived from an EMBL/GenBank/DDBJ whole genome shotgun (WGS) entry which is preliminary data.</text>
</comment>
<dbReference type="Gene3D" id="3.90.1310.10">
    <property type="entry name" value="Penicillin-binding protein 2a (Domain 2)"/>
    <property type="match status" value="1"/>
</dbReference>
<dbReference type="InterPro" id="IPR050515">
    <property type="entry name" value="Beta-lactam/transpept"/>
</dbReference>
<dbReference type="PANTHER" id="PTHR30627">
    <property type="entry name" value="PEPTIDOGLYCAN D,D-TRANSPEPTIDASE"/>
    <property type="match status" value="1"/>
</dbReference>
<feature type="domain" description="Penicillin binding protein A dimerisation" evidence="3">
    <location>
        <begin position="52"/>
        <end position="135"/>
    </location>
</feature>
<dbReference type="GO" id="GO:0071555">
    <property type="term" value="P:cell wall organization"/>
    <property type="evidence" value="ECO:0007669"/>
    <property type="project" value="TreeGrafter"/>
</dbReference>
<evidence type="ECO:0000256" key="1">
    <source>
        <dbReference type="SAM" id="MobiDB-lite"/>
    </source>
</evidence>
<keyword evidence="5" id="KW-1185">Reference proteome</keyword>
<dbReference type="Proteomes" id="UP000256269">
    <property type="component" value="Unassembled WGS sequence"/>
</dbReference>
<evidence type="ECO:0000313" key="5">
    <source>
        <dbReference type="Proteomes" id="UP000256269"/>
    </source>
</evidence>
<dbReference type="Pfam" id="PF00905">
    <property type="entry name" value="Transpeptidase"/>
    <property type="match status" value="1"/>
</dbReference>
<dbReference type="GO" id="GO:0005886">
    <property type="term" value="C:plasma membrane"/>
    <property type="evidence" value="ECO:0007669"/>
    <property type="project" value="TreeGrafter"/>
</dbReference>
<dbReference type="SUPFAM" id="SSF56601">
    <property type="entry name" value="beta-lactamase/transpeptidase-like"/>
    <property type="match status" value="1"/>
</dbReference>
<dbReference type="PANTHER" id="PTHR30627:SF24">
    <property type="entry name" value="PENICILLIN-BINDING PROTEIN 4B"/>
    <property type="match status" value="1"/>
</dbReference>
<dbReference type="InterPro" id="IPR012338">
    <property type="entry name" value="Beta-lactam/transpept-like"/>
</dbReference>
<dbReference type="SUPFAM" id="SSF56519">
    <property type="entry name" value="Penicillin binding protein dimerisation domain"/>
    <property type="match status" value="1"/>
</dbReference>
<proteinExistence type="predicted"/>
<dbReference type="GO" id="GO:0071972">
    <property type="term" value="F:peptidoglycan L,D-transpeptidase activity"/>
    <property type="evidence" value="ECO:0007669"/>
    <property type="project" value="TreeGrafter"/>
</dbReference>
<dbReference type="Pfam" id="PF21922">
    <property type="entry name" value="PBP_dimer_2"/>
    <property type="match status" value="1"/>
</dbReference>
<evidence type="ECO:0000259" key="2">
    <source>
        <dbReference type="Pfam" id="PF00905"/>
    </source>
</evidence>
<dbReference type="GO" id="GO:0008658">
    <property type="term" value="F:penicillin binding"/>
    <property type="evidence" value="ECO:0007669"/>
    <property type="project" value="InterPro"/>
</dbReference>
<dbReference type="InterPro" id="IPR036138">
    <property type="entry name" value="PBP_dimer_sf"/>
</dbReference>
<evidence type="ECO:0000313" key="4">
    <source>
        <dbReference type="EMBL" id="REH49905.1"/>
    </source>
</evidence>
<gene>
    <name evidence="4" type="ORF">BCF44_104170</name>
</gene>
<evidence type="ECO:0000259" key="3">
    <source>
        <dbReference type="Pfam" id="PF21922"/>
    </source>
</evidence>
<dbReference type="GO" id="GO:0016740">
    <property type="term" value="F:transferase activity"/>
    <property type="evidence" value="ECO:0007669"/>
    <property type="project" value="UniProtKB-KW"/>
</dbReference>
<reference evidence="4 5" key="1">
    <citation type="submission" date="2018-08" db="EMBL/GenBank/DDBJ databases">
        <title>Genomic Encyclopedia of Archaeal and Bacterial Type Strains, Phase II (KMG-II): from individual species to whole genera.</title>
        <authorList>
            <person name="Goeker M."/>
        </authorList>
    </citation>
    <scope>NUCLEOTIDE SEQUENCE [LARGE SCALE GENOMIC DNA]</scope>
    <source>
        <strain evidence="4 5">DSM 45791</strain>
    </source>
</reference>
<dbReference type="Gene3D" id="3.40.710.10">
    <property type="entry name" value="DD-peptidase/beta-lactamase superfamily"/>
    <property type="match status" value="1"/>
</dbReference>
<dbReference type="InterPro" id="IPR054120">
    <property type="entry name" value="PBPA_dimer"/>
</dbReference>
<feature type="domain" description="Penicillin-binding protein transpeptidase" evidence="2">
    <location>
        <begin position="158"/>
        <end position="485"/>
    </location>
</feature>
<organism evidence="4 5">
    <name type="scientific">Kutzneria buriramensis</name>
    <dbReference type="NCBI Taxonomy" id="1045776"/>
    <lineage>
        <taxon>Bacteria</taxon>
        <taxon>Bacillati</taxon>
        <taxon>Actinomycetota</taxon>
        <taxon>Actinomycetes</taxon>
        <taxon>Pseudonocardiales</taxon>
        <taxon>Pseudonocardiaceae</taxon>
        <taxon>Kutzneria</taxon>
    </lineage>
</organism>
<dbReference type="EMBL" id="QUNO01000004">
    <property type="protein sequence ID" value="REH49905.1"/>
    <property type="molecule type" value="Genomic_DNA"/>
</dbReference>
<dbReference type="InterPro" id="IPR001460">
    <property type="entry name" value="PCN-bd_Tpept"/>
</dbReference>